<feature type="compositionally biased region" description="Basic and acidic residues" evidence="1">
    <location>
        <begin position="22"/>
        <end position="49"/>
    </location>
</feature>
<sequence length="49" mass="5539">MTQTNQKPEQAPQSPQQPSPAPDHKAAMHPEKHDENKDKKVPQDQPKSK</sequence>
<keyword evidence="3" id="KW-1185">Reference proteome</keyword>
<name>A0A8H9IHB3_9BURK</name>
<evidence type="ECO:0000313" key="2">
    <source>
        <dbReference type="EMBL" id="GHC37477.1"/>
    </source>
</evidence>
<proteinExistence type="predicted"/>
<accession>A0A8H9IHB3</accession>
<gene>
    <name evidence="2" type="ORF">GCM10010096_03730</name>
</gene>
<protein>
    <submittedName>
        <fullName evidence="2">Uncharacterized protein</fullName>
    </submittedName>
</protein>
<reference evidence="3" key="1">
    <citation type="journal article" date="2019" name="Int. J. Syst. Evol. Microbiol.">
        <title>The Global Catalogue of Microorganisms (GCM) 10K type strain sequencing project: providing services to taxonomists for standard genome sequencing and annotation.</title>
        <authorList>
            <consortium name="The Broad Institute Genomics Platform"/>
            <consortium name="The Broad Institute Genome Sequencing Center for Infectious Disease"/>
            <person name="Wu L."/>
            <person name="Ma J."/>
        </authorList>
    </citation>
    <scope>NUCLEOTIDE SEQUENCE [LARGE SCALE GENOMIC DNA]</scope>
    <source>
        <strain evidence="3">KCTC 42083</strain>
    </source>
</reference>
<dbReference type="Proteomes" id="UP000608923">
    <property type="component" value="Unassembled WGS sequence"/>
</dbReference>
<comment type="caution">
    <text evidence="2">The sequence shown here is derived from an EMBL/GenBank/DDBJ whole genome shotgun (WGS) entry which is preliminary data.</text>
</comment>
<evidence type="ECO:0000313" key="3">
    <source>
        <dbReference type="Proteomes" id="UP000608923"/>
    </source>
</evidence>
<dbReference type="AlphaFoldDB" id="A0A8H9IHB3"/>
<feature type="region of interest" description="Disordered" evidence="1">
    <location>
        <begin position="1"/>
        <end position="49"/>
    </location>
</feature>
<dbReference type="RefSeq" id="WP_189390788.1">
    <property type="nucleotide sequence ID" value="NZ_BMZN01000001.1"/>
</dbReference>
<dbReference type="EMBL" id="BMZN01000001">
    <property type="protein sequence ID" value="GHC37477.1"/>
    <property type="molecule type" value="Genomic_DNA"/>
</dbReference>
<organism evidence="2 3">
    <name type="scientific">Alcaligenes pakistanensis</name>
    <dbReference type="NCBI Taxonomy" id="1482717"/>
    <lineage>
        <taxon>Bacteria</taxon>
        <taxon>Pseudomonadati</taxon>
        <taxon>Pseudomonadota</taxon>
        <taxon>Betaproteobacteria</taxon>
        <taxon>Burkholderiales</taxon>
        <taxon>Alcaligenaceae</taxon>
        <taxon>Alcaligenes</taxon>
    </lineage>
</organism>
<evidence type="ECO:0000256" key="1">
    <source>
        <dbReference type="SAM" id="MobiDB-lite"/>
    </source>
</evidence>